<sequence>MAFSERSPGAPASAAPRYQVRTGRGHYLSFLRYSVGRFYARCGGSVIRTPALESQGRVHCFEVTLSKVKWPS</sequence>
<gene>
    <name evidence="1" type="ORF">A0H81_04092</name>
</gene>
<keyword evidence="2" id="KW-1185">Reference proteome</keyword>
<name>A0A1C7MEP0_GRIFR</name>
<dbReference type="EMBL" id="LUGG01000004">
    <property type="protein sequence ID" value="OBZ75268.1"/>
    <property type="molecule type" value="Genomic_DNA"/>
</dbReference>
<organism evidence="1 2">
    <name type="scientific">Grifola frondosa</name>
    <name type="common">Maitake</name>
    <name type="synonym">Polyporus frondosus</name>
    <dbReference type="NCBI Taxonomy" id="5627"/>
    <lineage>
        <taxon>Eukaryota</taxon>
        <taxon>Fungi</taxon>
        <taxon>Dikarya</taxon>
        <taxon>Basidiomycota</taxon>
        <taxon>Agaricomycotina</taxon>
        <taxon>Agaricomycetes</taxon>
        <taxon>Polyporales</taxon>
        <taxon>Grifolaceae</taxon>
        <taxon>Grifola</taxon>
    </lineage>
</organism>
<accession>A0A1C7MEP0</accession>
<comment type="caution">
    <text evidence="1">The sequence shown here is derived from an EMBL/GenBank/DDBJ whole genome shotgun (WGS) entry which is preliminary data.</text>
</comment>
<dbReference type="AlphaFoldDB" id="A0A1C7MEP0"/>
<dbReference type="Proteomes" id="UP000092993">
    <property type="component" value="Unassembled WGS sequence"/>
</dbReference>
<proteinExistence type="predicted"/>
<evidence type="ECO:0000313" key="1">
    <source>
        <dbReference type="EMBL" id="OBZ75268.1"/>
    </source>
</evidence>
<reference evidence="1 2" key="1">
    <citation type="submission" date="2016-03" db="EMBL/GenBank/DDBJ databases">
        <title>Whole genome sequencing of Grifola frondosa 9006-11.</title>
        <authorList>
            <person name="Min B."/>
            <person name="Park H."/>
            <person name="Kim J.-G."/>
            <person name="Cho H."/>
            <person name="Oh Y.-L."/>
            <person name="Kong W.-S."/>
            <person name="Choi I.-G."/>
        </authorList>
    </citation>
    <scope>NUCLEOTIDE SEQUENCE [LARGE SCALE GENOMIC DNA]</scope>
    <source>
        <strain evidence="1 2">9006-11</strain>
    </source>
</reference>
<evidence type="ECO:0000313" key="2">
    <source>
        <dbReference type="Proteomes" id="UP000092993"/>
    </source>
</evidence>
<protein>
    <submittedName>
        <fullName evidence="1">Uncharacterized protein</fullName>
    </submittedName>
</protein>